<dbReference type="Gene3D" id="3.40.50.300">
    <property type="entry name" value="P-loop containing nucleotide triphosphate hydrolases"/>
    <property type="match status" value="1"/>
</dbReference>
<name>A0A2U1ZTF3_9MICO</name>
<evidence type="ECO:0000313" key="3">
    <source>
        <dbReference type="Proteomes" id="UP000245166"/>
    </source>
</evidence>
<dbReference type="SMART" id="SM00382">
    <property type="entry name" value="AAA"/>
    <property type="match status" value="2"/>
</dbReference>
<organism evidence="2 3">
    <name type="scientific">Serinibacter arcticus</name>
    <dbReference type="NCBI Taxonomy" id="1655435"/>
    <lineage>
        <taxon>Bacteria</taxon>
        <taxon>Bacillati</taxon>
        <taxon>Actinomycetota</taxon>
        <taxon>Actinomycetes</taxon>
        <taxon>Micrococcales</taxon>
        <taxon>Beutenbergiaceae</taxon>
        <taxon>Serinibacter</taxon>
    </lineage>
</organism>
<dbReference type="SUPFAM" id="SSF52540">
    <property type="entry name" value="P-loop containing nucleoside triphosphate hydrolases"/>
    <property type="match status" value="2"/>
</dbReference>
<dbReference type="RefSeq" id="WP_109228651.1">
    <property type="nucleotide sequence ID" value="NZ_PYHR01000002.1"/>
</dbReference>
<protein>
    <recommendedName>
        <fullName evidence="1">AAA+ ATPase domain-containing protein</fullName>
    </recommendedName>
</protein>
<accession>A0A2U1ZTF3</accession>
<keyword evidence="3" id="KW-1185">Reference proteome</keyword>
<evidence type="ECO:0000259" key="1">
    <source>
        <dbReference type="SMART" id="SM00382"/>
    </source>
</evidence>
<dbReference type="AlphaFoldDB" id="A0A2U1ZTF3"/>
<gene>
    <name evidence="2" type="ORF">C8046_05930</name>
</gene>
<dbReference type="Proteomes" id="UP000245166">
    <property type="component" value="Unassembled WGS sequence"/>
</dbReference>
<sequence length="498" mass="50738">MGWLPEGAAGALAEVVDGAAQRVRRARRGDLLRVHRPYLPELPAVVTRRELAVLAGLQGEEGAEVGEVGGDGARRAAVLVDDPERQRRTTWAWEGGAVLVSGEPRSGRSTALAALVRSMTASGRPCHVVSRSGWGAAGGGTAVGVDDPRRLRRLLVLLARGLDPATALVVDDVEQVTEVLDATWGPGTGLELLTGLLRSGNVPAVALASTAPHRWATLTDTHLALRVRDLGAAGLLGVPRPFVDGGAPPGRGVLLGDQPARLVQVVVEGGTERAGNASELAPVPVRAPALVLAALPASTTLAEIEAAAAATGRDDGTSRVGPGSVLLGLGGDDARPVRAALEPGRPWLVTGPPGSGRSTVLELVARAERRSGSVGPASAEPLRVGVGSDLVPRAVPPDCLVLVDDADLLDAATADALADLVPRCRVVVVVGPAATQTIYRGIVAAVAQARTVIALGGALPPHLSRARDAVDPRGGPGRAVLVTARDAVAVQIARPPPA</sequence>
<comment type="caution">
    <text evidence="2">The sequence shown here is derived from an EMBL/GenBank/DDBJ whole genome shotgun (WGS) entry which is preliminary data.</text>
</comment>
<dbReference type="InterPro" id="IPR027417">
    <property type="entry name" value="P-loop_NTPase"/>
</dbReference>
<dbReference type="InterPro" id="IPR003593">
    <property type="entry name" value="AAA+_ATPase"/>
</dbReference>
<evidence type="ECO:0000313" key="2">
    <source>
        <dbReference type="EMBL" id="PWD50268.1"/>
    </source>
</evidence>
<feature type="domain" description="AAA+ ATPase" evidence="1">
    <location>
        <begin position="94"/>
        <end position="324"/>
    </location>
</feature>
<dbReference type="OrthoDB" id="9783370at2"/>
<dbReference type="EMBL" id="PYHR01000002">
    <property type="protein sequence ID" value="PWD50268.1"/>
    <property type="molecule type" value="Genomic_DNA"/>
</dbReference>
<reference evidence="2 3" key="1">
    <citation type="submission" date="2018-03" db="EMBL/GenBank/DDBJ databases">
        <title>Genome assembly of novel Miniimonas species PCH200.</title>
        <authorList>
            <person name="Thakur V."/>
            <person name="Kumar V."/>
            <person name="Singh D."/>
        </authorList>
    </citation>
    <scope>NUCLEOTIDE SEQUENCE [LARGE SCALE GENOMIC DNA]</scope>
    <source>
        <strain evidence="2 3">PCH200</strain>
    </source>
</reference>
<feature type="domain" description="AAA+ ATPase" evidence="1">
    <location>
        <begin position="343"/>
        <end position="457"/>
    </location>
</feature>
<proteinExistence type="predicted"/>